<dbReference type="GO" id="GO:0006633">
    <property type="term" value="P:fatty acid biosynthetic process"/>
    <property type="evidence" value="ECO:0007669"/>
    <property type="project" value="InterPro"/>
</dbReference>
<keyword evidence="1" id="KW-0963">Cytoplasm</keyword>
<name>A0AB39YHP5_9ACTN</name>
<dbReference type="InterPro" id="IPR013751">
    <property type="entry name" value="ACP_syn_III_N"/>
</dbReference>
<reference evidence="3" key="1">
    <citation type="submission" date="2024-08" db="EMBL/GenBank/DDBJ databases">
        <authorList>
            <person name="Yu S.T."/>
        </authorList>
    </citation>
    <scope>NUCLEOTIDE SEQUENCE</scope>
    <source>
        <strain evidence="3">R33</strain>
        <plasmid evidence="3">unnamed1</plasmid>
    </source>
</reference>
<geneLocation type="plasmid" evidence="3">
    <name>unnamed1</name>
</geneLocation>
<evidence type="ECO:0000259" key="2">
    <source>
        <dbReference type="Pfam" id="PF08545"/>
    </source>
</evidence>
<dbReference type="PANTHER" id="PTHR34069">
    <property type="entry name" value="3-OXOACYL-[ACYL-CARRIER-PROTEIN] SYNTHASE 3"/>
    <property type="match status" value="1"/>
</dbReference>
<dbReference type="GO" id="GO:0044550">
    <property type="term" value="P:secondary metabolite biosynthetic process"/>
    <property type="evidence" value="ECO:0007669"/>
    <property type="project" value="TreeGrafter"/>
</dbReference>
<proteinExistence type="predicted"/>
<dbReference type="Pfam" id="PF08545">
    <property type="entry name" value="ACP_syn_III"/>
    <property type="match status" value="1"/>
</dbReference>
<dbReference type="InterPro" id="IPR016039">
    <property type="entry name" value="Thiolase-like"/>
</dbReference>
<keyword evidence="3" id="KW-0614">Plasmid</keyword>
<organism evidence="3">
    <name type="scientific">Streptomyces sp. R33</name>
    <dbReference type="NCBI Taxonomy" id="3238629"/>
    <lineage>
        <taxon>Bacteria</taxon>
        <taxon>Bacillati</taxon>
        <taxon>Actinomycetota</taxon>
        <taxon>Actinomycetes</taxon>
        <taxon>Kitasatosporales</taxon>
        <taxon>Streptomycetaceae</taxon>
        <taxon>Streptomyces</taxon>
    </lineage>
</organism>
<dbReference type="SUPFAM" id="SSF53901">
    <property type="entry name" value="Thiolase-like"/>
    <property type="match status" value="1"/>
</dbReference>
<dbReference type="GO" id="GO:0004315">
    <property type="term" value="F:3-oxoacyl-[acyl-carrier-protein] synthase activity"/>
    <property type="evidence" value="ECO:0007669"/>
    <property type="project" value="InterPro"/>
</dbReference>
<dbReference type="Gene3D" id="3.40.47.10">
    <property type="match status" value="2"/>
</dbReference>
<accession>A0AB39YHP5</accession>
<feature type="domain" description="Beta-ketoacyl-[acyl-carrier-protein] synthase III N-terminal" evidence="2">
    <location>
        <begin position="100"/>
        <end position="175"/>
    </location>
</feature>
<gene>
    <name evidence="3" type="ORF">AB5J51_41600</name>
</gene>
<dbReference type="RefSeq" id="WP_327364912.1">
    <property type="nucleotide sequence ID" value="NZ_CP165728.1"/>
</dbReference>
<evidence type="ECO:0000256" key="1">
    <source>
        <dbReference type="ARBA" id="ARBA00022490"/>
    </source>
</evidence>
<evidence type="ECO:0000313" key="3">
    <source>
        <dbReference type="EMBL" id="XDV69422.1"/>
    </source>
</evidence>
<sequence length="331" mass="34928">MSTWLPDTRQTAEAAVRAGLVSEDDARATGAREVPVSEDASGPEMAVRAARRALALGGVAGADLDMVVHGWIYHQGQDFWSPAHYVAHQLGAVDAIPMGVQQMCHVGAMGLHTAAVRLEADPSVRTALVTTGDRFTAPGFDRWRSDYDAVFGDGGTAAVLARSGPGLRIVSYATSAAPELETMYRGDDGFSPAPLTHSAPIDARRTKKAFLASGGMARFGEIGPQKVRSTLMTALAEAGLTPHDPRIRCATLSRLGPKTIELLYLPIMEDVLKAEILQLGGQTGHLGGGDALANLAHVWEEDLLAPGEYAISFSGGGGFTWSCLIVQRVVA</sequence>
<dbReference type="EMBL" id="CP165728">
    <property type="protein sequence ID" value="XDV69422.1"/>
    <property type="molecule type" value="Genomic_DNA"/>
</dbReference>
<dbReference type="AlphaFoldDB" id="A0AB39YHP5"/>
<protein>
    <submittedName>
        <fullName evidence="3">3-oxoacyl-ACP synthase</fullName>
    </submittedName>
</protein>
<dbReference type="PANTHER" id="PTHR34069:SF2">
    <property type="entry name" value="BETA-KETOACYL-[ACYL-CARRIER-PROTEIN] SYNTHASE III"/>
    <property type="match status" value="1"/>
</dbReference>